<name>A0A3N4KGR2_9PEZI</name>
<sequence>MTNLIPHLWLTLPGVDGCTERYMAACYGSCPMGEKRKLHNAGSPQARGEVGSSCCRWRVIRSGIWGLLSPNVKIVALRLLGDVNPMTAASSG</sequence>
<reference evidence="1 2" key="1">
    <citation type="journal article" date="2018" name="Nat. Ecol. Evol.">
        <title>Pezizomycetes genomes reveal the molecular basis of ectomycorrhizal truffle lifestyle.</title>
        <authorList>
            <person name="Murat C."/>
            <person name="Payen T."/>
            <person name="Noel B."/>
            <person name="Kuo A."/>
            <person name="Morin E."/>
            <person name="Chen J."/>
            <person name="Kohler A."/>
            <person name="Krizsan K."/>
            <person name="Balestrini R."/>
            <person name="Da Silva C."/>
            <person name="Montanini B."/>
            <person name="Hainaut M."/>
            <person name="Levati E."/>
            <person name="Barry K.W."/>
            <person name="Belfiori B."/>
            <person name="Cichocki N."/>
            <person name="Clum A."/>
            <person name="Dockter R.B."/>
            <person name="Fauchery L."/>
            <person name="Guy J."/>
            <person name="Iotti M."/>
            <person name="Le Tacon F."/>
            <person name="Lindquist E.A."/>
            <person name="Lipzen A."/>
            <person name="Malagnac F."/>
            <person name="Mello A."/>
            <person name="Molinier V."/>
            <person name="Miyauchi S."/>
            <person name="Poulain J."/>
            <person name="Riccioni C."/>
            <person name="Rubini A."/>
            <person name="Sitrit Y."/>
            <person name="Splivallo R."/>
            <person name="Traeger S."/>
            <person name="Wang M."/>
            <person name="Zifcakova L."/>
            <person name="Wipf D."/>
            <person name="Zambonelli A."/>
            <person name="Paolocci F."/>
            <person name="Nowrousian M."/>
            <person name="Ottonello S."/>
            <person name="Baldrian P."/>
            <person name="Spatafora J.W."/>
            <person name="Henrissat B."/>
            <person name="Nagy L.G."/>
            <person name="Aury J.M."/>
            <person name="Wincker P."/>
            <person name="Grigoriev I.V."/>
            <person name="Bonfante P."/>
            <person name="Martin F.M."/>
        </authorList>
    </citation>
    <scope>NUCLEOTIDE SEQUENCE [LARGE SCALE GENOMIC DNA]</scope>
    <source>
        <strain evidence="1 2">CCBAS932</strain>
    </source>
</reference>
<evidence type="ECO:0000313" key="1">
    <source>
        <dbReference type="EMBL" id="RPB07551.1"/>
    </source>
</evidence>
<dbReference type="InParanoid" id="A0A3N4KGR2"/>
<keyword evidence="2" id="KW-1185">Reference proteome</keyword>
<evidence type="ECO:0000313" key="2">
    <source>
        <dbReference type="Proteomes" id="UP000277580"/>
    </source>
</evidence>
<dbReference type="Proteomes" id="UP000277580">
    <property type="component" value="Unassembled WGS sequence"/>
</dbReference>
<organism evidence="1 2">
    <name type="scientific">Morchella conica CCBAS932</name>
    <dbReference type="NCBI Taxonomy" id="1392247"/>
    <lineage>
        <taxon>Eukaryota</taxon>
        <taxon>Fungi</taxon>
        <taxon>Dikarya</taxon>
        <taxon>Ascomycota</taxon>
        <taxon>Pezizomycotina</taxon>
        <taxon>Pezizomycetes</taxon>
        <taxon>Pezizales</taxon>
        <taxon>Morchellaceae</taxon>
        <taxon>Morchella</taxon>
    </lineage>
</organism>
<proteinExistence type="predicted"/>
<accession>A0A3N4KGR2</accession>
<gene>
    <name evidence="1" type="ORF">P167DRAFT_540048</name>
</gene>
<dbReference type="EMBL" id="ML119180">
    <property type="protein sequence ID" value="RPB07551.1"/>
    <property type="molecule type" value="Genomic_DNA"/>
</dbReference>
<protein>
    <submittedName>
        <fullName evidence="1">Uncharacterized protein</fullName>
    </submittedName>
</protein>
<dbReference type="AlphaFoldDB" id="A0A3N4KGR2"/>